<evidence type="ECO:0000313" key="1">
    <source>
        <dbReference type="EMBL" id="MBB6049702.1"/>
    </source>
</evidence>
<protein>
    <submittedName>
        <fullName evidence="1">Uncharacterized protein</fullName>
    </submittedName>
</protein>
<evidence type="ECO:0000313" key="2">
    <source>
        <dbReference type="Proteomes" id="UP000520814"/>
    </source>
</evidence>
<dbReference type="EMBL" id="JACHGW010000001">
    <property type="protein sequence ID" value="MBB6049702.1"/>
    <property type="molecule type" value="Genomic_DNA"/>
</dbReference>
<comment type="caution">
    <text evidence="1">The sequence shown here is derived from an EMBL/GenBank/DDBJ whole genome shotgun (WGS) entry which is preliminary data.</text>
</comment>
<accession>A0A7W9SN66</accession>
<reference evidence="1 2" key="1">
    <citation type="submission" date="2020-08" db="EMBL/GenBank/DDBJ databases">
        <title>Genomic Encyclopedia of Type Strains, Phase IV (KMG-IV): sequencing the most valuable type-strain genomes for metagenomic binning, comparative biology and taxonomic classification.</title>
        <authorList>
            <person name="Goeker M."/>
        </authorList>
    </citation>
    <scope>NUCLEOTIDE SEQUENCE [LARGE SCALE GENOMIC DNA]</scope>
    <source>
        <strain evidence="1 2">DSM 23562</strain>
    </source>
</reference>
<gene>
    <name evidence="1" type="ORF">HNQ39_001464</name>
</gene>
<organism evidence="1 2">
    <name type="scientific">Armatimonas rosea</name>
    <dbReference type="NCBI Taxonomy" id="685828"/>
    <lineage>
        <taxon>Bacteria</taxon>
        <taxon>Bacillati</taxon>
        <taxon>Armatimonadota</taxon>
        <taxon>Armatimonadia</taxon>
        <taxon>Armatimonadales</taxon>
        <taxon>Armatimonadaceae</taxon>
        <taxon>Armatimonas</taxon>
    </lineage>
</organism>
<dbReference type="AlphaFoldDB" id="A0A7W9SN66"/>
<dbReference type="RefSeq" id="WP_184193297.1">
    <property type="nucleotide sequence ID" value="NZ_JACHGW010000001.1"/>
</dbReference>
<dbReference type="Proteomes" id="UP000520814">
    <property type="component" value="Unassembled WGS sequence"/>
</dbReference>
<name>A0A7W9SN66_ARMRO</name>
<sequence length="138" mass="16600">MNEPEMTNAERWLDLRARCEKTIAEFAMFEMPEDDYCTKLRRLLPLITELEQRPKLRWLMPRQHHAVVELFWPETSERAWENVAYFYEKEPELFSVTRTFKGQSQPTKIRYEVVFLGTMDEAITFVEKLAEEIQPLKP</sequence>
<proteinExistence type="predicted"/>
<keyword evidence="2" id="KW-1185">Reference proteome</keyword>